<keyword evidence="2" id="KW-1185">Reference proteome</keyword>
<dbReference type="PROSITE" id="PS51257">
    <property type="entry name" value="PROKAR_LIPOPROTEIN"/>
    <property type="match status" value="1"/>
</dbReference>
<dbReference type="Proteomes" id="UP000073492">
    <property type="component" value="Unassembled WGS sequence"/>
</dbReference>
<gene>
    <name evidence="1" type="ORF">AC579_8211</name>
</gene>
<name>A0A139IVI1_9PEZI</name>
<reference evidence="1 2" key="1">
    <citation type="submission" date="2015-07" db="EMBL/GenBank/DDBJ databases">
        <title>Comparative genomics of the Sigatoka disease complex on banana suggests a link between parallel evolutionary changes in Pseudocercospora fijiensis and Pseudocercospora eumusae and increased virulence on the banana host.</title>
        <authorList>
            <person name="Chang T.-C."/>
            <person name="Salvucci A."/>
            <person name="Crous P.W."/>
            <person name="Stergiopoulos I."/>
        </authorList>
    </citation>
    <scope>NUCLEOTIDE SEQUENCE [LARGE SCALE GENOMIC DNA]</scope>
    <source>
        <strain evidence="1 2">CBS 116634</strain>
    </source>
</reference>
<evidence type="ECO:0000313" key="1">
    <source>
        <dbReference type="EMBL" id="KXT18761.1"/>
    </source>
</evidence>
<proteinExistence type="predicted"/>
<dbReference type="AlphaFoldDB" id="A0A139IVI1"/>
<evidence type="ECO:0000313" key="2">
    <source>
        <dbReference type="Proteomes" id="UP000073492"/>
    </source>
</evidence>
<organism evidence="1 2">
    <name type="scientific">Pseudocercospora musae</name>
    <dbReference type="NCBI Taxonomy" id="113226"/>
    <lineage>
        <taxon>Eukaryota</taxon>
        <taxon>Fungi</taxon>
        <taxon>Dikarya</taxon>
        <taxon>Ascomycota</taxon>
        <taxon>Pezizomycotina</taxon>
        <taxon>Dothideomycetes</taxon>
        <taxon>Dothideomycetidae</taxon>
        <taxon>Mycosphaerellales</taxon>
        <taxon>Mycosphaerellaceae</taxon>
        <taxon>Pseudocercospora</taxon>
    </lineage>
</organism>
<dbReference type="EMBL" id="LFZO01000003">
    <property type="protein sequence ID" value="KXT18761.1"/>
    <property type="molecule type" value="Genomic_DNA"/>
</dbReference>
<sequence length="98" mass="11157">MPNVSTRLTSSLVLWTTFFSACFLLPCCKITQSQFCTLFAVVEFYVLGNTRFLLSIGKPVDSRCDIRCGTEKKSWKESLFKRQSSSSWMNEEHVEDGG</sequence>
<accession>A0A139IVI1</accession>
<protein>
    <submittedName>
        <fullName evidence="1">Uncharacterized protein</fullName>
    </submittedName>
</protein>
<comment type="caution">
    <text evidence="1">The sequence shown here is derived from an EMBL/GenBank/DDBJ whole genome shotgun (WGS) entry which is preliminary data.</text>
</comment>